<evidence type="ECO:0000259" key="1">
    <source>
        <dbReference type="PROSITE" id="PS51725"/>
    </source>
</evidence>
<dbReference type="AlphaFoldDB" id="A0A2A2FB68"/>
<keyword evidence="3" id="KW-1185">Reference proteome</keyword>
<dbReference type="SUPFAM" id="SSF54909">
    <property type="entry name" value="Dimeric alpha+beta barrel"/>
    <property type="match status" value="1"/>
</dbReference>
<dbReference type="PROSITE" id="PS51725">
    <property type="entry name" value="ABM"/>
    <property type="match status" value="1"/>
</dbReference>
<proteinExistence type="predicted"/>
<dbReference type="Pfam" id="PF03992">
    <property type="entry name" value="ABM"/>
    <property type="match status" value="1"/>
</dbReference>
<sequence length="94" mass="11005">MQAKAVIKHVELKAVADLKGTRQALKNLARHTRTEPGCIVFEIHEHDDNPGFFSLWEHFFDQSAFEQHLAQPHTRAFFEEGWAQLVRRQNLRLL</sequence>
<reference evidence="2 3" key="1">
    <citation type="submission" date="2017-08" db="EMBL/GenBank/DDBJ databases">
        <title>Halovibrio sewagensis sp. nov., isolated from wastewater of high salinity.</title>
        <authorList>
            <person name="Dong X."/>
            <person name="Zhang G."/>
        </authorList>
    </citation>
    <scope>NUCLEOTIDE SEQUENCE [LARGE SCALE GENOMIC DNA]</scope>
    <source>
        <strain evidence="2 3">YL5-2</strain>
    </source>
</reference>
<organism evidence="2 3">
    <name type="scientific">Halovibrio salipaludis</name>
    <dbReference type="NCBI Taxonomy" id="2032626"/>
    <lineage>
        <taxon>Bacteria</taxon>
        <taxon>Pseudomonadati</taxon>
        <taxon>Pseudomonadota</taxon>
        <taxon>Gammaproteobacteria</taxon>
        <taxon>Oceanospirillales</taxon>
        <taxon>Halomonadaceae</taxon>
        <taxon>Halovibrio</taxon>
    </lineage>
</organism>
<dbReference type="EMBL" id="NSKD01000001">
    <property type="protein sequence ID" value="PAU81793.1"/>
    <property type="molecule type" value="Genomic_DNA"/>
</dbReference>
<comment type="caution">
    <text evidence="2">The sequence shown here is derived from an EMBL/GenBank/DDBJ whole genome shotgun (WGS) entry which is preliminary data.</text>
</comment>
<dbReference type="Gene3D" id="3.30.70.100">
    <property type="match status" value="1"/>
</dbReference>
<evidence type="ECO:0000313" key="2">
    <source>
        <dbReference type="EMBL" id="PAU81793.1"/>
    </source>
</evidence>
<dbReference type="InterPro" id="IPR011008">
    <property type="entry name" value="Dimeric_a/b-barrel"/>
</dbReference>
<dbReference type="InterPro" id="IPR007138">
    <property type="entry name" value="ABM_dom"/>
</dbReference>
<dbReference type="Proteomes" id="UP000218896">
    <property type="component" value="Unassembled WGS sequence"/>
</dbReference>
<name>A0A2A2FB68_9GAMM</name>
<gene>
    <name evidence="2" type="ORF">CK501_01170</name>
</gene>
<dbReference type="RefSeq" id="WP_095615894.1">
    <property type="nucleotide sequence ID" value="NZ_NSKD01000001.1"/>
</dbReference>
<evidence type="ECO:0000313" key="3">
    <source>
        <dbReference type="Proteomes" id="UP000218896"/>
    </source>
</evidence>
<dbReference type="OrthoDB" id="9812192at2"/>
<protein>
    <recommendedName>
        <fullName evidence="1">ABM domain-containing protein</fullName>
    </recommendedName>
</protein>
<feature type="domain" description="ABM" evidence="1">
    <location>
        <begin position="4"/>
        <end position="94"/>
    </location>
</feature>
<accession>A0A2A2FB68</accession>